<evidence type="ECO:0000313" key="11">
    <source>
        <dbReference type="Proteomes" id="UP000609346"/>
    </source>
</evidence>
<feature type="domain" description="Metallo-beta-lactamase" evidence="9">
    <location>
        <begin position="30"/>
        <end position="212"/>
    </location>
</feature>
<accession>A0ABR8N428</accession>
<protein>
    <submittedName>
        <fullName evidence="10">MBL fold metallo-hydrolase</fullName>
    </submittedName>
</protein>
<reference evidence="10 11" key="1">
    <citation type="submission" date="2020-09" db="EMBL/GenBank/DDBJ databases">
        <title>Paenibacillus sp. strain PR3 16S rRNA gene Genome sequencing and assembly.</title>
        <authorList>
            <person name="Kim J."/>
        </authorList>
    </citation>
    <scope>NUCLEOTIDE SEQUENCE [LARGE SCALE GENOMIC DNA]</scope>
    <source>
        <strain evidence="10 11">PR3</strain>
    </source>
</reference>
<dbReference type="PANTHER" id="PTHR42978:SF2">
    <property type="entry name" value="102 KBASES UNSTABLE REGION: FROM 1 TO 119443"/>
    <property type="match status" value="1"/>
</dbReference>
<dbReference type="SMART" id="SM00849">
    <property type="entry name" value="Lactamase_B"/>
    <property type="match status" value="1"/>
</dbReference>
<name>A0ABR8N428_9BACL</name>
<evidence type="ECO:0000313" key="10">
    <source>
        <dbReference type="EMBL" id="MBD3922931.1"/>
    </source>
</evidence>
<sequence>MQLYAVKFGESLLGAKYIFRDETSEDLIKISWSYYIAKYNNKTILFDVGFRDPIIANQWGIELCNVDDEVNKIIPNHVDVIFITHNHFDHIDNIDLFPDAQIIISYSDYLHTMESGNPIVQERLRKENVVKVNDTYLFDNKFRFKVVGGHTVGSSVIYFEHNNKDYVITGDECYIRDNLTQKRPIGVYSSSENNAAFINEASEKGCIPLPYHDITIFQTHTKVSDNIVQIF</sequence>
<proteinExistence type="inferred from homology"/>
<keyword evidence="3" id="KW-0479">Metal-binding</keyword>
<dbReference type="Proteomes" id="UP000609346">
    <property type="component" value="Unassembled WGS sequence"/>
</dbReference>
<dbReference type="InterPro" id="IPR036866">
    <property type="entry name" value="RibonucZ/Hydroxyglut_hydro"/>
</dbReference>
<organism evidence="10 11">
    <name type="scientific">Paenibacillus terricola</name>
    <dbReference type="NCBI Taxonomy" id="2763503"/>
    <lineage>
        <taxon>Bacteria</taxon>
        <taxon>Bacillati</taxon>
        <taxon>Bacillota</taxon>
        <taxon>Bacilli</taxon>
        <taxon>Bacillales</taxon>
        <taxon>Paenibacillaceae</taxon>
        <taxon>Paenibacillus</taxon>
    </lineage>
</organism>
<dbReference type="PANTHER" id="PTHR42978">
    <property type="entry name" value="QUORUM-QUENCHING LACTONASE YTNP-RELATED-RELATED"/>
    <property type="match status" value="1"/>
</dbReference>
<dbReference type="InterPro" id="IPR001279">
    <property type="entry name" value="Metallo-B-lactamas"/>
</dbReference>
<comment type="catalytic activity">
    <reaction evidence="8">
        <text>3',5'-cyclic UMP + H2O = UMP + H(+)</text>
        <dbReference type="Rhea" id="RHEA:70575"/>
        <dbReference type="ChEBI" id="CHEBI:15377"/>
        <dbReference type="ChEBI" id="CHEBI:15378"/>
        <dbReference type="ChEBI" id="CHEBI:57865"/>
        <dbReference type="ChEBI" id="CHEBI:184387"/>
    </reaction>
    <physiologicalReaction direction="left-to-right" evidence="8">
        <dbReference type="Rhea" id="RHEA:70576"/>
    </physiologicalReaction>
</comment>
<evidence type="ECO:0000256" key="7">
    <source>
        <dbReference type="ARBA" id="ARBA00034301"/>
    </source>
</evidence>
<dbReference type="RefSeq" id="WP_191207221.1">
    <property type="nucleotide sequence ID" value="NZ_JACXZA010000014.1"/>
</dbReference>
<comment type="cofactor">
    <cofactor evidence="1">
        <name>Zn(2+)</name>
        <dbReference type="ChEBI" id="CHEBI:29105"/>
    </cofactor>
</comment>
<evidence type="ECO:0000256" key="3">
    <source>
        <dbReference type="ARBA" id="ARBA00022723"/>
    </source>
</evidence>
<dbReference type="InterPro" id="IPR051013">
    <property type="entry name" value="MBL_superfamily_lactonases"/>
</dbReference>
<evidence type="ECO:0000256" key="2">
    <source>
        <dbReference type="ARBA" id="ARBA00007749"/>
    </source>
</evidence>
<evidence type="ECO:0000256" key="1">
    <source>
        <dbReference type="ARBA" id="ARBA00001947"/>
    </source>
</evidence>
<keyword evidence="5" id="KW-0862">Zinc</keyword>
<dbReference type="EMBL" id="JACXZA010000014">
    <property type="protein sequence ID" value="MBD3922931.1"/>
    <property type="molecule type" value="Genomic_DNA"/>
</dbReference>
<dbReference type="Gene3D" id="3.60.15.10">
    <property type="entry name" value="Ribonuclease Z/Hydroxyacylglutathione hydrolase-like"/>
    <property type="match status" value="1"/>
</dbReference>
<evidence type="ECO:0000256" key="8">
    <source>
        <dbReference type="ARBA" id="ARBA00048505"/>
    </source>
</evidence>
<dbReference type="SUPFAM" id="SSF56281">
    <property type="entry name" value="Metallo-hydrolase/oxidoreductase"/>
    <property type="match status" value="1"/>
</dbReference>
<dbReference type="Pfam" id="PF00753">
    <property type="entry name" value="Lactamase_B"/>
    <property type="match status" value="1"/>
</dbReference>
<evidence type="ECO:0000256" key="6">
    <source>
        <dbReference type="ARBA" id="ARBA00034221"/>
    </source>
</evidence>
<comment type="function">
    <text evidence="7">Counteracts the endogenous Pycsar antiviral defense system. Phosphodiesterase that enables metal-dependent hydrolysis of host cyclic nucleotide Pycsar defense signals such as cCMP and cUMP.</text>
</comment>
<gene>
    <name evidence="10" type="ORF">H8B09_29760</name>
</gene>
<keyword evidence="11" id="KW-1185">Reference proteome</keyword>
<comment type="catalytic activity">
    <reaction evidence="6">
        <text>3',5'-cyclic CMP + H2O = CMP + H(+)</text>
        <dbReference type="Rhea" id="RHEA:72675"/>
        <dbReference type="ChEBI" id="CHEBI:15377"/>
        <dbReference type="ChEBI" id="CHEBI:15378"/>
        <dbReference type="ChEBI" id="CHEBI:58003"/>
        <dbReference type="ChEBI" id="CHEBI:60377"/>
    </reaction>
    <physiologicalReaction direction="left-to-right" evidence="6">
        <dbReference type="Rhea" id="RHEA:72676"/>
    </physiologicalReaction>
</comment>
<evidence type="ECO:0000259" key="9">
    <source>
        <dbReference type="SMART" id="SM00849"/>
    </source>
</evidence>
<comment type="similarity">
    <text evidence="2">Belongs to the metallo-beta-lactamase superfamily.</text>
</comment>
<comment type="caution">
    <text evidence="10">The sequence shown here is derived from an EMBL/GenBank/DDBJ whole genome shotgun (WGS) entry which is preliminary data.</text>
</comment>
<keyword evidence="4" id="KW-0378">Hydrolase</keyword>
<evidence type="ECO:0000256" key="5">
    <source>
        <dbReference type="ARBA" id="ARBA00022833"/>
    </source>
</evidence>
<evidence type="ECO:0000256" key="4">
    <source>
        <dbReference type="ARBA" id="ARBA00022801"/>
    </source>
</evidence>